<keyword evidence="3" id="KW-1185">Reference proteome</keyword>
<dbReference type="EMBL" id="CAKOAT010053045">
    <property type="protein sequence ID" value="CAH8300061.1"/>
    <property type="molecule type" value="Genomic_DNA"/>
</dbReference>
<organism evidence="2 3">
    <name type="scientific">Eruca vesicaria subsp. sativa</name>
    <name type="common">Garden rocket</name>
    <name type="synonym">Eruca sativa</name>
    <dbReference type="NCBI Taxonomy" id="29727"/>
    <lineage>
        <taxon>Eukaryota</taxon>
        <taxon>Viridiplantae</taxon>
        <taxon>Streptophyta</taxon>
        <taxon>Embryophyta</taxon>
        <taxon>Tracheophyta</taxon>
        <taxon>Spermatophyta</taxon>
        <taxon>Magnoliopsida</taxon>
        <taxon>eudicotyledons</taxon>
        <taxon>Gunneridae</taxon>
        <taxon>Pentapetalae</taxon>
        <taxon>rosids</taxon>
        <taxon>malvids</taxon>
        <taxon>Brassicales</taxon>
        <taxon>Brassicaceae</taxon>
        <taxon>Brassiceae</taxon>
        <taxon>Eruca</taxon>
    </lineage>
</organism>
<reference evidence="2 3" key="1">
    <citation type="submission" date="2022-03" db="EMBL/GenBank/DDBJ databases">
        <authorList>
            <person name="Macdonald S."/>
            <person name="Ahmed S."/>
            <person name="Newling K."/>
        </authorList>
    </citation>
    <scope>NUCLEOTIDE SEQUENCE [LARGE SCALE GENOMIC DNA]</scope>
</reference>
<feature type="compositionally biased region" description="Basic and acidic residues" evidence="1">
    <location>
        <begin position="45"/>
        <end position="58"/>
    </location>
</feature>
<feature type="compositionally biased region" description="Basic and acidic residues" evidence="1">
    <location>
        <begin position="122"/>
        <end position="132"/>
    </location>
</feature>
<proteinExistence type="predicted"/>
<evidence type="ECO:0000313" key="2">
    <source>
        <dbReference type="EMBL" id="CAH8300061.1"/>
    </source>
</evidence>
<dbReference type="AlphaFoldDB" id="A0ABC8ITR1"/>
<feature type="region of interest" description="Disordered" evidence="1">
    <location>
        <begin position="1"/>
        <end position="91"/>
    </location>
</feature>
<evidence type="ECO:0000256" key="1">
    <source>
        <dbReference type="SAM" id="MobiDB-lite"/>
    </source>
</evidence>
<sequence>MSSHRTSYSHRPMEWRAKTTSHSLNQRSGNNRAHNGSYGLPNQNEDNRERMRSPRVDLVRNQLAHIPLNRGEDSSSSKTQTNEQNRGIPLQDNQQGAFEVALGEVKAAMELYTRSADPTESAARRERMKLAEQEGEMEEAALLMIEASRTEREAPEPMVQDTPPTAERIPISQRLGPLNPDPTNEVNIPLPAPPTKRKPGRPPVSQRIKAPSQKKKQNNETAVTNQAEKKKLGRPPSQENYSSEP</sequence>
<feature type="region of interest" description="Disordered" evidence="1">
    <location>
        <begin position="116"/>
        <end position="245"/>
    </location>
</feature>
<feature type="compositionally biased region" description="Polar residues" evidence="1">
    <location>
        <begin position="18"/>
        <end position="44"/>
    </location>
</feature>
<comment type="caution">
    <text evidence="2">The sequence shown here is derived from an EMBL/GenBank/DDBJ whole genome shotgun (WGS) entry which is preliminary data.</text>
</comment>
<accession>A0ABC8ITR1</accession>
<gene>
    <name evidence="2" type="ORF">ERUC_LOCUS2683</name>
</gene>
<evidence type="ECO:0000313" key="3">
    <source>
        <dbReference type="Proteomes" id="UP001642260"/>
    </source>
</evidence>
<feature type="compositionally biased region" description="Polar residues" evidence="1">
    <location>
        <begin position="76"/>
        <end position="91"/>
    </location>
</feature>
<dbReference type="Proteomes" id="UP001642260">
    <property type="component" value="Unassembled WGS sequence"/>
</dbReference>
<protein>
    <submittedName>
        <fullName evidence="2">Uncharacterized protein</fullName>
    </submittedName>
</protein>
<name>A0ABC8ITR1_ERUVS</name>